<dbReference type="InterPro" id="IPR003959">
    <property type="entry name" value="ATPase_AAA_core"/>
</dbReference>
<dbReference type="EMBL" id="CAJVPK010000347">
    <property type="protein sequence ID" value="CAG8497681.1"/>
    <property type="molecule type" value="Genomic_DNA"/>
</dbReference>
<keyword evidence="3" id="KW-0472">Membrane</keyword>
<evidence type="ECO:0000259" key="4">
    <source>
        <dbReference type="SMART" id="SM00382"/>
    </source>
</evidence>
<keyword evidence="3" id="KW-0812">Transmembrane</keyword>
<evidence type="ECO:0000256" key="2">
    <source>
        <dbReference type="SAM" id="MobiDB-lite"/>
    </source>
</evidence>
<gene>
    <name evidence="5" type="ORF">DEBURN_LOCUS4508</name>
</gene>
<dbReference type="PANTHER" id="PTHR23070">
    <property type="entry name" value="BCS1 AAA-TYPE ATPASE"/>
    <property type="match status" value="1"/>
</dbReference>
<accession>A0A9N9EY60</accession>
<dbReference type="OrthoDB" id="10251412at2759"/>
<feature type="domain" description="AAA+ ATPase" evidence="4">
    <location>
        <begin position="247"/>
        <end position="395"/>
    </location>
</feature>
<dbReference type="GO" id="GO:0016887">
    <property type="term" value="F:ATP hydrolysis activity"/>
    <property type="evidence" value="ECO:0007669"/>
    <property type="project" value="InterPro"/>
</dbReference>
<dbReference type="Gene3D" id="3.40.50.300">
    <property type="entry name" value="P-loop containing nucleotide triphosphate hydrolases"/>
    <property type="match status" value="1"/>
</dbReference>
<comment type="caution">
    <text evidence="5">The sequence shown here is derived from an EMBL/GenBank/DDBJ whole genome shotgun (WGS) entry which is preliminary data.</text>
</comment>
<dbReference type="Pfam" id="PF00004">
    <property type="entry name" value="AAA"/>
    <property type="match status" value="1"/>
</dbReference>
<sequence length="534" mass="60658">MASREIRILSFRNYCTSGITVVFAALFTFSQSILTGTSWSQNLVTVQIEYYVTGIYGDQYTSLFYEALSWLISQQTKKLDKGAFIVQPTNSVGTSDEEDCSPPSFNILPEKSQQITIEFNNRKFHVEFNMPEGEKTNTSENNNNSSNGTKQMPSIYLSTTKDFKTNVDSISEFLNEVTRTYLETQKKQKTRSRYERNDGYWYKIQSLSSNRGLDSVALDEPQEKLLEKEINTFINDKEFYQRIGMPYKRGILLYGKPGTGKTSLINAITSHLSRDLYYLNLKNITDDNELSAAFSSIPANQILILEDVDTQSKVLHKRKGSSSDFNYNNSSENKVAGPSNKGGSESFSKFSLSTFLSCCDGHILAEGIIIIMTTNHIELLDPGRFDLHLDLGYATHYQIAKMYNSVIEDPKAQFPSEIMSKIPEHLLPPCEIMMTMVLYRNEKQIIPQKILELVKKYEHMSPEEIAKKMEEEALRIKDVPEIISSVNEKETDKIESILNSNSFSDVKIEENDSKNVNNKINDDDTGSNTDVDPI</sequence>
<feature type="compositionally biased region" description="Polar residues" evidence="2">
    <location>
        <begin position="322"/>
        <end position="333"/>
    </location>
</feature>
<evidence type="ECO:0000313" key="6">
    <source>
        <dbReference type="Proteomes" id="UP000789706"/>
    </source>
</evidence>
<dbReference type="InterPro" id="IPR003593">
    <property type="entry name" value="AAA+_ATPase"/>
</dbReference>
<organism evidence="5 6">
    <name type="scientific">Diversispora eburnea</name>
    <dbReference type="NCBI Taxonomy" id="1213867"/>
    <lineage>
        <taxon>Eukaryota</taxon>
        <taxon>Fungi</taxon>
        <taxon>Fungi incertae sedis</taxon>
        <taxon>Mucoromycota</taxon>
        <taxon>Glomeromycotina</taxon>
        <taxon>Glomeromycetes</taxon>
        <taxon>Diversisporales</taxon>
        <taxon>Diversisporaceae</taxon>
        <taxon>Diversispora</taxon>
    </lineage>
</organism>
<dbReference type="AlphaFoldDB" id="A0A9N9EY60"/>
<dbReference type="InterPro" id="IPR027417">
    <property type="entry name" value="P-loop_NTPase"/>
</dbReference>
<dbReference type="Proteomes" id="UP000789706">
    <property type="component" value="Unassembled WGS sequence"/>
</dbReference>
<feature type="transmembrane region" description="Helical" evidence="3">
    <location>
        <begin position="12"/>
        <end position="34"/>
    </location>
</feature>
<feature type="region of interest" description="Disordered" evidence="2">
    <location>
        <begin position="319"/>
        <end position="342"/>
    </location>
</feature>
<feature type="compositionally biased region" description="Low complexity" evidence="2">
    <location>
        <begin position="138"/>
        <end position="150"/>
    </location>
</feature>
<evidence type="ECO:0000256" key="3">
    <source>
        <dbReference type="SAM" id="Phobius"/>
    </source>
</evidence>
<dbReference type="SMART" id="SM00382">
    <property type="entry name" value="AAA"/>
    <property type="match status" value="1"/>
</dbReference>
<comment type="similarity">
    <text evidence="1">Belongs to the AAA ATPase family. BCS1 subfamily.</text>
</comment>
<keyword evidence="3" id="KW-1133">Transmembrane helix</keyword>
<name>A0A9N9EY60_9GLOM</name>
<feature type="region of interest" description="Disordered" evidence="2">
    <location>
        <begin position="131"/>
        <end position="153"/>
    </location>
</feature>
<dbReference type="GO" id="GO:0005524">
    <property type="term" value="F:ATP binding"/>
    <property type="evidence" value="ECO:0007669"/>
    <property type="project" value="InterPro"/>
</dbReference>
<keyword evidence="6" id="KW-1185">Reference proteome</keyword>
<evidence type="ECO:0000313" key="5">
    <source>
        <dbReference type="EMBL" id="CAG8497681.1"/>
    </source>
</evidence>
<feature type="region of interest" description="Disordered" evidence="2">
    <location>
        <begin position="505"/>
        <end position="534"/>
    </location>
</feature>
<protein>
    <submittedName>
        <fullName evidence="5">7293_t:CDS:1</fullName>
    </submittedName>
</protein>
<reference evidence="5" key="1">
    <citation type="submission" date="2021-06" db="EMBL/GenBank/DDBJ databases">
        <authorList>
            <person name="Kallberg Y."/>
            <person name="Tangrot J."/>
            <person name="Rosling A."/>
        </authorList>
    </citation>
    <scope>NUCLEOTIDE SEQUENCE</scope>
    <source>
        <strain evidence="5">AZ414A</strain>
    </source>
</reference>
<proteinExistence type="inferred from homology"/>
<evidence type="ECO:0000256" key="1">
    <source>
        <dbReference type="ARBA" id="ARBA00007448"/>
    </source>
</evidence>
<dbReference type="InterPro" id="IPR050747">
    <property type="entry name" value="Mitochondrial_chaperone_BCS1"/>
</dbReference>
<dbReference type="SUPFAM" id="SSF52540">
    <property type="entry name" value="P-loop containing nucleoside triphosphate hydrolases"/>
    <property type="match status" value="1"/>
</dbReference>